<protein>
    <submittedName>
        <fullName evidence="2">Uncharacterized protein</fullName>
    </submittedName>
</protein>
<feature type="region of interest" description="Disordered" evidence="1">
    <location>
        <begin position="397"/>
        <end position="450"/>
    </location>
</feature>
<feature type="region of interest" description="Disordered" evidence="1">
    <location>
        <begin position="184"/>
        <end position="235"/>
    </location>
</feature>
<dbReference type="EMBL" id="JARKIF010000004">
    <property type="protein sequence ID" value="KAJ7641870.1"/>
    <property type="molecule type" value="Genomic_DNA"/>
</dbReference>
<feature type="compositionally biased region" description="Low complexity" evidence="1">
    <location>
        <begin position="320"/>
        <end position="353"/>
    </location>
</feature>
<comment type="caution">
    <text evidence="2">The sequence shown here is derived from an EMBL/GenBank/DDBJ whole genome shotgun (WGS) entry which is preliminary data.</text>
</comment>
<feature type="compositionally biased region" description="Basic and acidic residues" evidence="1">
    <location>
        <begin position="129"/>
        <end position="141"/>
    </location>
</feature>
<dbReference type="AlphaFoldDB" id="A0AAD7FVV9"/>
<feature type="compositionally biased region" description="Polar residues" evidence="1">
    <location>
        <begin position="1"/>
        <end position="11"/>
    </location>
</feature>
<keyword evidence="3" id="KW-1185">Reference proteome</keyword>
<proteinExistence type="predicted"/>
<organism evidence="2 3">
    <name type="scientific">Roridomyces roridus</name>
    <dbReference type="NCBI Taxonomy" id="1738132"/>
    <lineage>
        <taxon>Eukaryota</taxon>
        <taxon>Fungi</taxon>
        <taxon>Dikarya</taxon>
        <taxon>Basidiomycota</taxon>
        <taxon>Agaricomycotina</taxon>
        <taxon>Agaricomycetes</taxon>
        <taxon>Agaricomycetidae</taxon>
        <taxon>Agaricales</taxon>
        <taxon>Marasmiineae</taxon>
        <taxon>Mycenaceae</taxon>
        <taxon>Roridomyces</taxon>
    </lineage>
</organism>
<feature type="compositionally biased region" description="Gly residues" evidence="1">
    <location>
        <begin position="151"/>
        <end position="167"/>
    </location>
</feature>
<evidence type="ECO:0000256" key="1">
    <source>
        <dbReference type="SAM" id="MobiDB-lite"/>
    </source>
</evidence>
<evidence type="ECO:0000313" key="2">
    <source>
        <dbReference type="EMBL" id="KAJ7641870.1"/>
    </source>
</evidence>
<reference evidence="2" key="1">
    <citation type="submission" date="2023-03" db="EMBL/GenBank/DDBJ databases">
        <title>Massive genome expansion in bonnet fungi (Mycena s.s.) driven by repeated elements and novel gene families across ecological guilds.</title>
        <authorList>
            <consortium name="Lawrence Berkeley National Laboratory"/>
            <person name="Harder C.B."/>
            <person name="Miyauchi S."/>
            <person name="Viragh M."/>
            <person name="Kuo A."/>
            <person name="Thoen E."/>
            <person name="Andreopoulos B."/>
            <person name="Lu D."/>
            <person name="Skrede I."/>
            <person name="Drula E."/>
            <person name="Henrissat B."/>
            <person name="Morin E."/>
            <person name="Kohler A."/>
            <person name="Barry K."/>
            <person name="LaButti K."/>
            <person name="Morin E."/>
            <person name="Salamov A."/>
            <person name="Lipzen A."/>
            <person name="Mereny Z."/>
            <person name="Hegedus B."/>
            <person name="Baldrian P."/>
            <person name="Stursova M."/>
            <person name="Weitz H."/>
            <person name="Taylor A."/>
            <person name="Grigoriev I.V."/>
            <person name="Nagy L.G."/>
            <person name="Martin F."/>
            <person name="Kauserud H."/>
        </authorList>
    </citation>
    <scope>NUCLEOTIDE SEQUENCE</scope>
    <source>
        <strain evidence="2">9284</strain>
    </source>
</reference>
<feature type="compositionally biased region" description="Basic and acidic residues" evidence="1">
    <location>
        <begin position="437"/>
        <end position="450"/>
    </location>
</feature>
<feature type="compositionally biased region" description="Basic and acidic residues" evidence="1">
    <location>
        <begin position="75"/>
        <end position="86"/>
    </location>
</feature>
<dbReference type="Proteomes" id="UP001221142">
    <property type="component" value="Unassembled WGS sequence"/>
</dbReference>
<gene>
    <name evidence="2" type="ORF">FB45DRAFT_362730</name>
</gene>
<evidence type="ECO:0000313" key="3">
    <source>
        <dbReference type="Proteomes" id="UP001221142"/>
    </source>
</evidence>
<feature type="compositionally biased region" description="Low complexity" evidence="1">
    <location>
        <begin position="184"/>
        <end position="202"/>
    </location>
</feature>
<accession>A0AAD7FVV9</accession>
<feature type="region of interest" description="Disordered" evidence="1">
    <location>
        <begin position="1"/>
        <end position="167"/>
    </location>
</feature>
<name>A0AAD7FVV9_9AGAR</name>
<feature type="region of interest" description="Disordered" evidence="1">
    <location>
        <begin position="255"/>
        <end position="381"/>
    </location>
</feature>
<feature type="compositionally biased region" description="Low complexity" evidence="1">
    <location>
        <begin position="270"/>
        <end position="282"/>
    </location>
</feature>
<sequence length="450" mass="45153">MGAGQPSSPGRYTTPLPASPRYVSSPLPPTAGVSGSPGRYTSALQHVRQRSDSQQSAPGSYRERMGVHVAPGGGLRRDYGGEDVVDRFVLPRSGGSTGSGYGSVPRGSPAAAAEMGEYASGSGSVKPVASEREREREREKGVPVPGPRVGTPGGVGGAASGSLGAAGGSAPSALAINPFKSSTLSRSGLSSSLLRGVPGSPGRATSPITGPGPGTVAFPQPAPAESGGLAGSAGAVGVGIPVRKRYSSSFSHRYGAVAGSSVGSGGSGESGSTSGSALGLAAREPAVQSRKATPDQQDEISSFVKEIDSARPLLGRYRQDQQQQQQQQSSDADADEPSPTSASTTSGASRGSTVRASSTGARTIGPGAFDPPAATAMLTTEAAVDERLKRMNEEFMRSLEGLGGPRRSRTSSLGAASPMGGSGSGSGSAQGSQEVLGRLEYDYDAQGRMR</sequence>